<dbReference type="SUPFAM" id="SSF53756">
    <property type="entry name" value="UDP-Glycosyltransferase/glycogen phosphorylase"/>
    <property type="match status" value="1"/>
</dbReference>
<feature type="domain" description="Glycosyltransferase subfamily 4-like N-terminal" evidence="4">
    <location>
        <begin position="85"/>
        <end position="194"/>
    </location>
</feature>
<dbReference type="PANTHER" id="PTHR45947:SF14">
    <property type="entry name" value="SLL1723 PROTEIN"/>
    <property type="match status" value="1"/>
</dbReference>
<feature type="domain" description="Glycosyl transferase family 1" evidence="3">
    <location>
        <begin position="207"/>
        <end position="361"/>
    </location>
</feature>
<name>A0A3L8P410_9ACTN</name>
<dbReference type="GO" id="GO:1901137">
    <property type="term" value="P:carbohydrate derivative biosynthetic process"/>
    <property type="evidence" value="ECO:0007669"/>
    <property type="project" value="UniProtKB-ARBA"/>
</dbReference>
<dbReference type="EMBL" id="RDBE01000007">
    <property type="protein sequence ID" value="RLV49279.1"/>
    <property type="molecule type" value="Genomic_DNA"/>
</dbReference>
<evidence type="ECO:0000259" key="4">
    <source>
        <dbReference type="Pfam" id="PF13439"/>
    </source>
</evidence>
<keyword evidence="1" id="KW-0328">Glycosyltransferase</keyword>
<evidence type="ECO:0000313" key="5">
    <source>
        <dbReference type="EMBL" id="RLV49279.1"/>
    </source>
</evidence>
<dbReference type="InterPro" id="IPR028098">
    <property type="entry name" value="Glyco_trans_4-like_N"/>
</dbReference>
<keyword evidence="2 5" id="KW-0808">Transferase</keyword>
<dbReference type="AlphaFoldDB" id="A0A3L8P410"/>
<proteinExistence type="predicted"/>
<evidence type="ECO:0000259" key="3">
    <source>
        <dbReference type="Pfam" id="PF00534"/>
    </source>
</evidence>
<evidence type="ECO:0000313" key="6">
    <source>
        <dbReference type="Proteomes" id="UP000281708"/>
    </source>
</evidence>
<sequence>MRPAQRGQPRVAIFRSRFLPPSETFVRDQLERYRDVDALALADAVVPDGLRLVDRPVHLVDGAGLADRARSAALRLRGASERTKRDQRVARRLHRLDVDVLHAHFGPDAASVRGGAVQAGVPLVATFHGFDATVDFAHFVSAGGSQAQMVEDWSLLTQDVSAFVAVSSHIKDSLVARGVPEQRISVVPCGIDVASFDPTPVPDHGGLLFVGRLVEKKGLADLLQALSTIGEPPPLTVIGDGPLREDLEQLARELGVSVSFVGTAGTSVVKEAIKAARLVVMPSRTAASGDSEGLPVVALEAQASGRPVLAYAHSGLRDAVLDGRTGILVPEADVGELGRALTSMLGDSEKLAEMGRAARERVAERFDISTTIADLEHIYREVAAPSGPRSTGSSAE</sequence>
<keyword evidence="6" id="KW-1185">Reference proteome</keyword>
<gene>
    <name evidence="5" type="ORF">D9V37_12085</name>
</gene>
<protein>
    <submittedName>
        <fullName evidence="5">Glycosyltransferase</fullName>
    </submittedName>
</protein>
<dbReference type="GO" id="GO:0016757">
    <property type="term" value="F:glycosyltransferase activity"/>
    <property type="evidence" value="ECO:0007669"/>
    <property type="project" value="UniProtKB-KW"/>
</dbReference>
<evidence type="ECO:0000256" key="1">
    <source>
        <dbReference type="ARBA" id="ARBA00022676"/>
    </source>
</evidence>
<reference evidence="5 6" key="1">
    <citation type="submission" date="2018-10" db="EMBL/GenBank/DDBJ databases">
        <title>Marmoricola sp. 4Q3S-7 whole genome shotgun sequence.</title>
        <authorList>
            <person name="Li F."/>
        </authorList>
    </citation>
    <scope>NUCLEOTIDE SEQUENCE [LARGE SCALE GENOMIC DNA]</scope>
    <source>
        <strain evidence="5 6">4Q3S-7</strain>
    </source>
</reference>
<organism evidence="5 6">
    <name type="scientific">Nocardioides mangrovicus</name>
    <dbReference type="NCBI Taxonomy" id="2478913"/>
    <lineage>
        <taxon>Bacteria</taxon>
        <taxon>Bacillati</taxon>
        <taxon>Actinomycetota</taxon>
        <taxon>Actinomycetes</taxon>
        <taxon>Propionibacteriales</taxon>
        <taxon>Nocardioidaceae</taxon>
        <taxon>Nocardioides</taxon>
    </lineage>
</organism>
<comment type="caution">
    <text evidence="5">The sequence shown here is derived from an EMBL/GenBank/DDBJ whole genome shotgun (WGS) entry which is preliminary data.</text>
</comment>
<dbReference type="PANTHER" id="PTHR45947">
    <property type="entry name" value="SULFOQUINOVOSYL TRANSFERASE SQD2"/>
    <property type="match status" value="1"/>
</dbReference>
<dbReference type="Pfam" id="PF00534">
    <property type="entry name" value="Glycos_transf_1"/>
    <property type="match status" value="1"/>
</dbReference>
<accession>A0A3L8P410</accession>
<evidence type="ECO:0000256" key="2">
    <source>
        <dbReference type="ARBA" id="ARBA00022679"/>
    </source>
</evidence>
<dbReference type="Proteomes" id="UP000281708">
    <property type="component" value="Unassembled WGS sequence"/>
</dbReference>
<dbReference type="InterPro" id="IPR001296">
    <property type="entry name" value="Glyco_trans_1"/>
</dbReference>
<dbReference type="InterPro" id="IPR050194">
    <property type="entry name" value="Glycosyltransferase_grp1"/>
</dbReference>
<dbReference type="Gene3D" id="3.40.50.2000">
    <property type="entry name" value="Glycogen Phosphorylase B"/>
    <property type="match status" value="2"/>
</dbReference>
<dbReference type="Pfam" id="PF13439">
    <property type="entry name" value="Glyco_transf_4"/>
    <property type="match status" value="1"/>
</dbReference>